<protein>
    <recommendedName>
        <fullName evidence="7">PEX18/PEX21 C-terminal domain-containing protein</fullName>
    </recommendedName>
</protein>
<dbReference type="OrthoDB" id="5407351at2759"/>
<dbReference type="VEuPathDB" id="FungiDB:TRICI_004115"/>
<dbReference type="Proteomes" id="UP000761534">
    <property type="component" value="Unassembled WGS sequence"/>
</dbReference>
<evidence type="ECO:0000256" key="1">
    <source>
        <dbReference type="ARBA" id="ARBA00004275"/>
    </source>
</evidence>
<dbReference type="AlphaFoldDB" id="A0A642V206"/>
<accession>A0A642V206</accession>
<evidence type="ECO:0000256" key="3">
    <source>
        <dbReference type="ARBA" id="ARBA00022490"/>
    </source>
</evidence>
<gene>
    <name evidence="8" type="ORF">TRICI_004115</name>
</gene>
<dbReference type="GO" id="GO:0005777">
    <property type="term" value="C:peroxisome"/>
    <property type="evidence" value="ECO:0007669"/>
    <property type="project" value="UniProtKB-SubCell"/>
</dbReference>
<comment type="caution">
    <text evidence="8">The sequence shown here is derived from an EMBL/GenBank/DDBJ whole genome shotgun (WGS) entry which is preliminary data.</text>
</comment>
<feature type="region of interest" description="Disordered" evidence="6">
    <location>
        <begin position="132"/>
        <end position="164"/>
    </location>
</feature>
<sequence>MGPEFGAPPEMLHHPQPISMRQQQVMHPQGGDWAQEFSKLSLAPQNATGWAAEFRGAPPHMQQHQHQHRPMMQPAPAFNTTTSTQHNNYYSQFRSTPELARQTEHRQQHHLHAEAEAQNRAFEDAFSEIERQLTPQVQKEPDLKPEEPKEEASQQHNTDEDLSDVARTIVDAVSDQSASMSSHTSSKLKNSNFMALMQKLSDKQVVLQGEEFVATEAEAASAAPETSTGAEARLPDPFEYIQQQYAQDFDEENDVKPNVLSPLEYAQAFGPEGLAKRFNWEEKYHEDEMWTL</sequence>
<dbReference type="InterPro" id="IPR056940">
    <property type="entry name" value="PEX18_PEX21_C"/>
</dbReference>
<evidence type="ECO:0000256" key="4">
    <source>
        <dbReference type="ARBA" id="ARBA00022843"/>
    </source>
</evidence>
<feature type="domain" description="PEX18/PEX21 C-terminal" evidence="7">
    <location>
        <begin position="160"/>
        <end position="216"/>
    </location>
</feature>
<evidence type="ECO:0000256" key="5">
    <source>
        <dbReference type="ARBA" id="ARBA00023140"/>
    </source>
</evidence>
<evidence type="ECO:0000256" key="2">
    <source>
        <dbReference type="ARBA" id="ARBA00004496"/>
    </source>
</evidence>
<feature type="compositionally biased region" description="Basic and acidic residues" evidence="6">
    <location>
        <begin position="139"/>
        <end position="159"/>
    </location>
</feature>
<reference evidence="8" key="1">
    <citation type="journal article" date="2019" name="G3 (Bethesda)">
        <title>Genome Assemblies of Two Rare Opportunistic Yeast Pathogens: Diutina rugosa (syn. Candida rugosa) and Trichomonascus ciferrii (syn. Candida ciferrii).</title>
        <authorList>
            <person name="Mixao V."/>
            <person name="Saus E."/>
            <person name="Hansen A.P."/>
            <person name="Lass-Florl C."/>
            <person name="Gabaldon T."/>
        </authorList>
    </citation>
    <scope>NUCLEOTIDE SEQUENCE</scope>
    <source>
        <strain evidence="8">CBS 4856</strain>
    </source>
</reference>
<comment type="subcellular location">
    <subcellularLocation>
        <location evidence="2">Cytoplasm</location>
    </subcellularLocation>
    <subcellularLocation>
        <location evidence="1">Peroxisome</location>
    </subcellularLocation>
</comment>
<dbReference type="EMBL" id="SWFS01000316">
    <property type="protein sequence ID" value="KAA8910478.1"/>
    <property type="molecule type" value="Genomic_DNA"/>
</dbReference>
<keyword evidence="9" id="KW-1185">Reference proteome</keyword>
<organism evidence="8 9">
    <name type="scientific">Trichomonascus ciferrii</name>
    <dbReference type="NCBI Taxonomy" id="44093"/>
    <lineage>
        <taxon>Eukaryota</taxon>
        <taxon>Fungi</taxon>
        <taxon>Dikarya</taxon>
        <taxon>Ascomycota</taxon>
        <taxon>Saccharomycotina</taxon>
        <taxon>Dipodascomycetes</taxon>
        <taxon>Dipodascales</taxon>
        <taxon>Trichomonascaceae</taxon>
        <taxon>Trichomonascus</taxon>
        <taxon>Trichomonascus ciferrii complex</taxon>
    </lineage>
</organism>
<evidence type="ECO:0000259" key="7">
    <source>
        <dbReference type="Pfam" id="PF25098"/>
    </source>
</evidence>
<evidence type="ECO:0000313" key="9">
    <source>
        <dbReference type="Proteomes" id="UP000761534"/>
    </source>
</evidence>
<evidence type="ECO:0000313" key="8">
    <source>
        <dbReference type="EMBL" id="KAA8910478.1"/>
    </source>
</evidence>
<keyword evidence="5" id="KW-0576">Peroxisome</keyword>
<dbReference type="Gene3D" id="6.10.280.230">
    <property type="match status" value="1"/>
</dbReference>
<name>A0A642V206_9ASCO</name>
<evidence type="ECO:0000256" key="6">
    <source>
        <dbReference type="SAM" id="MobiDB-lite"/>
    </source>
</evidence>
<keyword evidence="3" id="KW-0963">Cytoplasm</keyword>
<keyword evidence="4" id="KW-0832">Ubl conjugation</keyword>
<feature type="region of interest" description="Disordered" evidence="6">
    <location>
        <begin position="1"/>
        <end position="33"/>
    </location>
</feature>
<proteinExistence type="predicted"/>
<dbReference type="Pfam" id="PF25098">
    <property type="entry name" value="PEX18_PEX21_C"/>
    <property type="match status" value="1"/>
</dbReference>